<accession>A0A1E5PXI0</accession>
<name>A0A1E5PXI0_9ACTN</name>
<keyword evidence="2" id="KW-1185">Reference proteome</keyword>
<organism evidence="1 2">
    <name type="scientific">Streptomyces subrutilus</name>
    <dbReference type="NCBI Taxonomy" id="36818"/>
    <lineage>
        <taxon>Bacteria</taxon>
        <taxon>Bacillati</taxon>
        <taxon>Actinomycetota</taxon>
        <taxon>Actinomycetes</taxon>
        <taxon>Kitasatosporales</taxon>
        <taxon>Streptomycetaceae</taxon>
        <taxon>Streptomyces</taxon>
    </lineage>
</organism>
<gene>
    <name evidence="1" type="ORF">BGK67_25125</name>
</gene>
<dbReference type="Proteomes" id="UP000095705">
    <property type="component" value="Unassembled WGS sequence"/>
</dbReference>
<comment type="caution">
    <text evidence="1">The sequence shown here is derived from an EMBL/GenBank/DDBJ whole genome shotgun (WGS) entry which is preliminary data.</text>
</comment>
<reference evidence="1 2" key="1">
    <citation type="submission" date="2016-08" db="EMBL/GenBank/DDBJ databases">
        <title>The complete genome of Streptomyces subrutilus 10-1-1.</title>
        <authorList>
            <person name="Chen X."/>
        </authorList>
    </citation>
    <scope>NUCLEOTIDE SEQUENCE [LARGE SCALE GENOMIC DNA]</scope>
    <source>
        <strain evidence="1 2">10-1-1</strain>
    </source>
</reference>
<evidence type="ECO:0000313" key="1">
    <source>
        <dbReference type="EMBL" id="OEJ34180.1"/>
    </source>
</evidence>
<dbReference type="AlphaFoldDB" id="A0A1E5PXI0"/>
<dbReference type="EMBL" id="MEHK01000001">
    <property type="protein sequence ID" value="OEJ34180.1"/>
    <property type="molecule type" value="Genomic_DNA"/>
</dbReference>
<protein>
    <submittedName>
        <fullName evidence="1">Uncharacterized protein</fullName>
    </submittedName>
</protein>
<proteinExistence type="predicted"/>
<sequence length="71" mass="8178">MSQFKPGTFTFSERYGCPTFDSGQVTAVVTALFEAGFSYVQLRHGKSERELEYENRVKRPAHIRPREISVH</sequence>
<evidence type="ECO:0000313" key="2">
    <source>
        <dbReference type="Proteomes" id="UP000095705"/>
    </source>
</evidence>